<evidence type="ECO:0000256" key="1">
    <source>
        <dbReference type="SAM" id="Phobius"/>
    </source>
</evidence>
<accession>A0A8S1MZJ9</accession>
<gene>
    <name evidence="2" type="ORF">PSON_ATCC_30995.1.T0440108</name>
</gene>
<evidence type="ECO:0000313" key="3">
    <source>
        <dbReference type="Proteomes" id="UP000692954"/>
    </source>
</evidence>
<name>A0A8S1MZJ9_9CILI</name>
<proteinExistence type="predicted"/>
<reference evidence="2" key="1">
    <citation type="submission" date="2021-01" db="EMBL/GenBank/DDBJ databases">
        <authorList>
            <consortium name="Genoscope - CEA"/>
            <person name="William W."/>
        </authorList>
    </citation>
    <scope>NUCLEOTIDE SEQUENCE</scope>
</reference>
<keyword evidence="3" id="KW-1185">Reference proteome</keyword>
<dbReference type="AlphaFoldDB" id="A0A8S1MZJ9"/>
<keyword evidence="1" id="KW-0472">Membrane</keyword>
<dbReference type="Proteomes" id="UP000692954">
    <property type="component" value="Unassembled WGS sequence"/>
</dbReference>
<dbReference type="EMBL" id="CAJJDN010000044">
    <property type="protein sequence ID" value="CAD8082876.1"/>
    <property type="molecule type" value="Genomic_DNA"/>
</dbReference>
<keyword evidence="1" id="KW-0812">Transmembrane</keyword>
<keyword evidence="1" id="KW-1133">Transmembrane helix</keyword>
<evidence type="ECO:0000313" key="2">
    <source>
        <dbReference type="EMBL" id="CAD8082876.1"/>
    </source>
</evidence>
<organism evidence="2 3">
    <name type="scientific">Paramecium sonneborni</name>
    <dbReference type="NCBI Taxonomy" id="65129"/>
    <lineage>
        <taxon>Eukaryota</taxon>
        <taxon>Sar</taxon>
        <taxon>Alveolata</taxon>
        <taxon>Ciliophora</taxon>
        <taxon>Intramacronucleata</taxon>
        <taxon>Oligohymenophorea</taxon>
        <taxon>Peniculida</taxon>
        <taxon>Parameciidae</taxon>
        <taxon>Paramecium</taxon>
    </lineage>
</organism>
<protein>
    <recommendedName>
        <fullName evidence="4">Transmembrane protein</fullName>
    </recommendedName>
</protein>
<evidence type="ECO:0008006" key="4">
    <source>
        <dbReference type="Google" id="ProtNLM"/>
    </source>
</evidence>
<comment type="caution">
    <text evidence="2">The sequence shown here is derived from an EMBL/GenBank/DDBJ whole genome shotgun (WGS) entry which is preliminary data.</text>
</comment>
<sequence>MIKQNQLLKEQDKRQIVLTQQQTHELFEGPDYRIADKYSTIYKSILMSMFYICIFPYGMMMQVLSLFLGMQIIKKMFLSSNYKQKFKRFYSQIIRDFSNIDISWISMLLVCSNQYKQQYDSAYNQYDIILLLCWSIFLLKFQSKITQTDAAICLIYYELEKQIFNRL</sequence>
<feature type="transmembrane region" description="Helical" evidence="1">
    <location>
        <begin position="49"/>
        <end position="73"/>
    </location>
</feature>